<evidence type="ECO:0000313" key="1">
    <source>
        <dbReference type="EMBL" id="HDY60174.1"/>
    </source>
</evidence>
<dbReference type="InterPro" id="IPR026444">
    <property type="entry name" value="Secre_tail"/>
</dbReference>
<sequence>MAVIEMHISSYYPLYSAEAHARMYFYPPPYYYGGSWYYATPWLWYDGDPHGSYTYSTWRSKIVAEMNRPAPFTCTMWGTYTPPNGVVYAKFRNDSTATVTGTIRFALTEDSLYYAGPNGDVWHNHVARDYLPDTSGTTITLAPGESITVSRNFTIQSGWNANKCEIVTWIQSNTMLSDSTKDIWQGGMIKVSQLTAVEEDLSQKSILRNITPIPNPCVDRTRFIFKLKKGSLYQINIFDVTGRKIRTIKGYANGDTEKVEWNLNNDAGNRVVSGVYFYRFIGPEIEKSGKIVIK</sequence>
<accession>A0A7V0Z7X2</accession>
<dbReference type="Gene3D" id="2.60.40.10">
    <property type="entry name" value="Immunoglobulins"/>
    <property type="match status" value="1"/>
</dbReference>
<dbReference type="Gene3D" id="2.60.40.4070">
    <property type="match status" value="1"/>
</dbReference>
<dbReference type="EMBL" id="DSKY01000022">
    <property type="protein sequence ID" value="HDY60174.1"/>
    <property type="molecule type" value="Genomic_DNA"/>
</dbReference>
<dbReference type="NCBIfam" id="TIGR04183">
    <property type="entry name" value="Por_Secre_tail"/>
    <property type="match status" value="1"/>
</dbReference>
<protein>
    <submittedName>
        <fullName evidence="1">Omp28-related outer membrane protein</fullName>
    </submittedName>
</protein>
<dbReference type="InterPro" id="IPR013783">
    <property type="entry name" value="Ig-like_fold"/>
</dbReference>
<organism evidence="1">
    <name type="scientific">candidate division WOR-3 bacterium</name>
    <dbReference type="NCBI Taxonomy" id="2052148"/>
    <lineage>
        <taxon>Bacteria</taxon>
        <taxon>Bacteria division WOR-3</taxon>
    </lineage>
</organism>
<reference evidence="1" key="1">
    <citation type="journal article" date="2020" name="mSystems">
        <title>Genome- and Community-Level Interaction Insights into Carbon Utilization and Element Cycling Functions of Hydrothermarchaeota in Hydrothermal Sediment.</title>
        <authorList>
            <person name="Zhou Z."/>
            <person name="Liu Y."/>
            <person name="Xu W."/>
            <person name="Pan J."/>
            <person name="Luo Z.H."/>
            <person name="Li M."/>
        </authorList>
    </citation>
    <scope>NUCLEOTIDE SEQUENCE [LARGE SCALE GENOMIC DNA]</scope>
    <source>
        <strain evidence="1">SpSt-258</strain>
    </source>
</reference>
<comment type="caution">
    <text evidence="1">The sequence shown here is derived from an EMBL/GenBank/DDBJ whole genome shotgun (WGS) entry which is preliminary data.</text>
</comment>
<proteinExistence type="predicted"/>
<gene>
    <name evidence="1" type="ORF">ENP86_11630</name>
</gene>
<name>A0A7V0Z7X2_UNCW3</name>
<dbReference type="AlphaFoldDB" id="A0A7V0Z7X2"/>